<dbReference type="AlphaFoldDB" id="A0AAE1AJ39"/>
<evidence type="ECO:0000256" key="1">
    <source>
        <dbReference type="SAM" id="MobiDB-lite"/>
    </source>
</evidence>
<proteinExistence type="predicted"/>
<reference evidence="2" key="1">
    <citation type="journal article" date="2023" name="G3 (Bethesda)">
        <title>A reference genome for the long-term kleptoplast-retaining sea slug Elysia crispata morphotype clarki.</title>
        <authorList>
            <person name="Eastman K.E."/>
            <person name="Pendleton A.L."/>
            <person name="Shaikh M.A."/>
            <person name="Suttiyut T."/>
            <person name="Ogas R."/>
            <person name="Tomko P."/>
            <person name="Gavelis G."/>
            <person name="Widhalm J.R."/>
            <person name="Wisecaver J.H."/>
        </authorList>
    </citation>
    <scope>NUCLEOTIDE SEQUENCE</scope>
    <source>
        <strain evidence="2">ECLA1</strain>
    </source>
</reference>
<organism evidence="2 3">
    <name type="scientific">Elysia crispata</name>
    <name type="common">lettuce slug</name>
    <dbReference type="NCBI Taxonomy" id="231223"/>
    <lineage>
        <taxon>Eukaryota</taxon>
        <taxon>Metazoa</taxon>
        <taxon>Spiralia</taxon>
        <taxon>Lophotrochozoa</taxon>
        <taxon>Mollusca</taxon>
        <taxon>Gastropoda</taxon>
        <taxon>Heterobranchia</taxon>
        <taxon>Euthyneura</taxon>
        <taxon>Panpulmonata</taxon>
        <taxon>Sacoglossa</taxon>
        <taxon>Placobranchoidea</taxon>
        <taxon>Plakobranchidae</taxon>
        <taxon>Elysia</taxon>
    </lineage>
</organism>
<keyword evidence="3" id="KW-1185">Reference proteome</keyword>
<accession>A0AAE1AJ39</accession>
<dbReference type="Proteomes" id="UP001283361">
    <property type="component" value="Unassembled WGS sequence"/>
</dbReference>
<comment type="caution">
    <text evidence="2">The sequence shown here is derived from an EMBL/GenBank/DDBJ whole genome shotgun (WGS) entry which is preliminary data.</text>
</comment>
<evidence type="ECO:0000313" key="2">
    <source>
        <dbReference type="EMBL" id="KAK3788754.1"/>
    </source>
</evidence>
<gene>
    <name evidence="2" type="ORF">RRG08_029204</name>
</gene>
<sequence length="95" mass="10659">MHFESLRSVLTGQTLLAHPIWQWLDRFQGTLVVRVAGFSGRGGRNKHLKHPEKSKQTVADSTPGSYPWPGLDLESYRKTPQIFSLSIVMKGNLLG</sequence>
<feature type="compositionally biased region" description="Basic residues" evidence="1">
    <location>
        <begin position="43"/>
        <end position="52"/>
    </location>
</feature>
<name>A0AAE1AJ39_9GAST</name>
<feature type="region of interest" description="Disordered" evidence="1">
    <location>
        <begin position="40"/>
        <end position="63"/>
    </location>
</feature>
<evidence type="ECO:0000313" key="3">
    <source>
        <dbReference type="Proteomes" id="UP001283361"/>
    </source>
</evidence>
<protein>
    <submittedName>
        <fullName evidence="2">Uncharacterized protein</fullName>
    </submittedName>
</protein>
<dbReference type="EMBL" id="JAWDGP010001738">
    <property type="protein sequence ID" value="KAK3788754.1"/>
    <property type="molecule type" value="Genomic_DNA"/>
</dbReference>